<dbReference type="Gramene" id="Jr12_17970_p1">
    <property type="protein sequence ID" value="cds.Jr12_17970_p1"/>
    <property type="gene ID" value="Jr12_17970"/>
</dbReference>
<dbReference type="RefSeq" id="XP_018843233.1">
    <property type="nucleotide sequence ID" value="XM_018987688.2"/>
</dbReference>
<organism evidence="1 2">
    <name type="scientific">Juglans regia</name>
    <name type="common">English walnut</name>
    <dbReference type="NCBI Taxonomy" id="51240"/>
    <lineage>
        <taxon>Eukaryota</taxon>
        <taxon>Viridiplantae</taxon>
        <taxon>Streptophyta</taxon>
        <taxon>Embryophyta</taxon>
        <taxon>Tracheophyta</taxon>
        <taxon>Spermatophyta</taxon>
        <taxon>Magnoliopsida</taxon>
        <taxon>eudicotyledons</taxon>
        <taxon>Gunneridae</taxon>
        <taxon>Pentapetalae</taxon>
        <taxon>rosids</taxon>
        <taxon>fabids</taxon>
        <taxon>Fagales</taxon>
        <taxon>Juglandaceae</taxon>
        <taxon>Juglans</taxon>
    </lineage>
</organism>
<keyword evidence="1" id="KW-1185">Reference proteome</keyword>
<dbReference type="Proteomes" id="UP000235220">
    <property type="component" value="Chromosome 12"/>
</dbReference>
<dbReference type="AlphaFoldDB" id="A0A2I4GH61"/>
<sequence>MMRRVVVVVYLAMLVLLVLVAQAHQEEESSSSTGEAPMASVASLPGDEGKTPPGSDCVETCPTKCWVFKHVPKHYAACLELCKKHCNDGTLPLTDAIYTCTFACADSMPIRQLASDHAVGGNVEACFEKCKKNR</sequence>
<dbReference type="GeneID" id="109007837"/>
<gene>
    <name evidence="2" type="primary">LOC109007837</name>
</gene>
<dbReference type="OrthoDB" id="1729599at2759"/>
<accession>A0A2I4GH61</accession>
<proteinExistence type="predicted"/>
<reference evidence="2" key="1">
    <citation type="submission" date="2025-08" db="UniProtKB">
        <authorList>
            <consortium name="RefSeq"/>
        </authorList>
    </citation>
    <scope>IDENTIFICATION</scope>
    <source>
        <tissue evidence="2">Leaves</tissue>
    </source>
</reference>
<evidence type="ECO:0000313" key="2">
    <source>
        <dbReference type="RefSeq" id="XP_018843233.1"/>
    </source>
</evidence>
<evidence type="ECO:0000313" key="1">
    <source>
        <dbReference type="Proteomes" id="UP000235220"/>
    </source>
</evidence>
<name>A0A2I4GH61_JUGRE</name>
<protein>
    <submittedName>
        <fullName evidence="2">Uncharacterized protein LOC109007837</fullName>
    </submittedName>
</protein>
<dbReference type="KEGG" id="jre:109007837"/>